<dbReference type="Gene3D" id="1.10.630.10">
    <property type="entry name" value="Cytochrome P450"/>
    <property type="match status" value="1"/>
</dbReference>
<dbReference type="CDD" id="cd11040">
    <property type="entry name" value="CYP7_CYP8-like"/>
    <property type="match status" value="1"/>
</dbReference>
<dbReference type="PANTHER" id="PTHR47582:SF1">
    <property type="entry name" value="P450, PUTATIVE (EUROFUNG)-RELATED"/>
    <property type="match status" value="1"/>
</dbReference>
<keyword evidence="2 3" id="KW-0408">Iron</keyword>
<dbReference type="GO" id="GO:0016705">
    <property type="term" value="F:oxidoreductase activity, acting on paired donors, with incorporation or reduction of molecular oxygen"/>
    <property type="evidence" value="ECO:0007669"/>
    <property type="project" value="InterPro"/>
</dbReference>
<keyword evidence="3" id="KW-0503">Monooxygenase</keyword>
<accession>A0A6A6HY36</accession>
<keyword evidence="5" id="KW-1185">Reference proteome</keyword>
<dbReference type="EMBL" id="ML987207">
    <property type="protein sequence ID" value="KAF2242513.1"/>
    <property type="molecule type" value="Genomic_DNA"/>
</dbReference>
<organism evidence="4 5">
    <name type="scientific">Trematosphaeria pertusa</name>
    <dbReference type="NCBI Taxonomy" id="390896"/>
    <lineage>
        <taxon>Eukaryota</taxon>
        <taxon>Fungi</taxon>
        <taxon>Dikarya</taxon>
        <taxon>Ascomycota</taxon>
        <taxon>Pezizomycotina</taxon>
        <taxon>Dothideomycetes</taxon>
        <taxon>Pleosporomycetidae</taxon>
        <taxon>Pleosporales</taxon>
        <taxon>Massarineae</taxon>
        <taxon>Trematosphaeriaceae</taxon>
        <taxon>Trematosphaeria</taxon>
    </lineage>
</organism>
<dbReference type="OrthoDB" id="3366823at2759"/>
<sequence>MVITITQAATGVVVLYVLSCLFLRFTQCPSEPPPVGTTIPFLEPIIGLSRRKWNYYVDLRDRYRFPIQTLRLPGMRLYVVNSASLVQAVQKQPKILAMPPLEAKAMIRVLAPSEESHSIVYENVDGRKGDWGFMFMFYKTIHPPRSSRPRGLLLLMGLDVFAKDTVQARKRIADAFERYFRNGLHGQASALIKAHYAHSIDYKLPLQDLAKLEVGAALGVLSNIVPTTFWLLYHLFANPHALQLCRKEVENATKESADAKGRLIRTIDVSDVKSSCPTLLSSFRETLRLHTVGASARLVMEDFMLDGKFLLRKGALVLLPQSVQHTDQSVWGSNVGIFDCERFLKANKRTNAVEFRGFGGGTTLCPGRHFATTEVLAYTAMFIMRFDIEPRHGRWVQPTTENSGMWTVTAGPDYDVGVECRSREGVPVDMHWRLSLSKSDHVMSLAAEDLGTR</sequence>
<keyword evidence="3" id="KW-0560">Oxidoreductase</keyword>
<dbReference type="GO" id="GO:0005506">
    <property type="term" value="F:iron ion binding"/>
    <property type="evidence" value="ECO:0007669"/>
    <property type="project" value="InterPro"/>
</dbReference>
<dbReference type="SUPFAM" id="SSF48264">
    <property type="entry name" value="Cytochrome P450"/>
    <property type="match status" value="1"/>
</dbReference>
<dbReference type="AlphaFoldDB" id="A0A6A6HY36"/>
<dbReference type="RefSeq" id="XP_033677517.1">
    <property type="nucleotide sequence ID" value="XM_033834033.1"/>
</dbReference>
<dbReference type="InterPro" id="IPR017972">
    <property type="entry name" value="Cyt_P450_CS"/>
</dbReference>
<dbReference type="Proteomes" id="UP000800094">
    <property type="component" value="Unassembled WGS sequence"/>
</dbReference>
<evidence type="ECO:0000256" key="1">
    <source>
        <dbReference type="ARBA" id="ARBA00022723"/>
    </source>
</evidence>
<evidence type="ECO:0000313" key="4">
    <source>
        <dbReference type="EMBL" id="KAF2242513.1"/>
    </source>
</evidence>
<gene>
    <name evidence="4" type="ORF">BU26DRAFT_570597</name>
</gene>
<dbReference type="Pfam" id="PF00067">
    <property type="entry name" value="p450"/>
    <property type="match status" value="1"/>
</dbReference>
<evidence type="ECO:0000256" key="2">
    <source>
        <dbReference type="ARBA" id="ARBA00023004"/>
    </source>
</evidence>
<name>A0A6A6HY36_9PLEO</name>
<comment type="similarity">
    <text evidence="3">Belongs to the cytochrome P450 family.</text>
</comment>
<reference evidence="4" key="1">
    <citation type="journal article" date="2020" name="Stud. Mycol.">
        <title>101 Dothideomycetes genomes: a test case for predicting lifestyles and emergence of pathogens.</title>
        <authorList>
            <person name="Haridas S."/>
            <person name="Albert R."/>
            <person name="Binder M."/>
            <person name="Bloem J."/>
            <person name="Labutti K."/>
            <person name="Salamov A."/>
            <person name="Andreopoulos B."/>
            <person name="Baker S."/>
            <person name="Barry K."/>
            <person name="Bills G."/>
            <person name="Bluhm B."/>
            <person name="Cannon C."/>
            <person name="Castanera R."/>
            <person name="Culley D."/>
            <person name="Daum C."/>
            <person name="Ezra D."/>
            <person name="Gonzalez J."/>
            <person name="Henrissat B."/>
            <person name="Kuo A."/>
            <person name="Liang C."/>
            <person name="Lipzen A."/>
            <person name="Lutzoni F."/>
            <person name="Magnuson J."/>
            <person name="Mondo S."/>
            <person name="Nolan M."/>
            <person name="Ohm R."/>
            <person name="Pangilinan J."/>
            <person name="Park H.-J."/>
            <person name="Ramirez L."/>
            <person name="Alfaro M."/>
            <person name="Sun H."/>
            <person name="Tritt A."/>
            <person name="Yoshinaga Y."/>
            <person name="Zwiers L.-H."/>
            <person name="Turgeon B."/>
            <person name="Goodwin S."/>
            <person name="Spatafora J."/>
            <person name="Crous P."/>
            <person name="Grigoriev I."/>
        </authorList>
    </citation>
    <scope>NUCLEOTIDE SEQUENCE</scope>
    <source>
        <strain evidence="4">CBS 122368</strain>
    </source>
</reference>
<dbReference type="InterPro" id="IPR036396">
    <property type="entry name" value="Cyt_P450_sf"/>
</dbReference>
<dbReference type="GO" id="GO:0004497">
    <property type="term" value="F:monooxygenase activity"/>
    <property type="evidence" value="ECO:0007669"/>
    <property type="project" value="UniProtKB-KW"/>
</dbReference>
<keyword evidence="1 3" id="KW-0479">Metal-binding</keyword>
<evidence type="ECO:0000256" key="3">
    <source>
        <dbReference type="RuleBase" id="RU000461"/>
    </source>
</evidence>
<protein>
    <submittedName>
        <fullName evidence="4">Cytochrome P450</fullName>
    </submittedName>
</protein>
<dbReference type="GO" id="GO:0020037">
    <property type="term" value="F:heme binding"/>
    <property type="evidence" value="ECO:0007669"/>
    <property type="project" value="InterPro"/>
</dbReference>
<proteinExistence type="inferred from homology"/>
<dbReference type="PROSITE" id="PS00086">
    <property type="entry name" value="CYTOCHROME_P450"/>
    <property type="match status" value="1"/>
</dbReference>
<dbReference type="InterPro" id="IPR053007">
    <property type="entry name" value="CYP450_monoxygenase_sec-met"/>
</dbReference>
<keyword evidence="3" id="KW-0349">Heme</keyword>
<dbReference type="InterPro" id="IPR001128">
    <property type="entry name" value="Cyt_P450"/>
</dbReference>
<dbReference type="PANTHER" id="PTHR47582">
    <property type="entry name" value="P450, PUTATIVE (EUROFUNG)-RELATED"/>
    <property type="match status" value="1"/>
</dbReference>
<dbReference type="GeneID" id="54587363"/>
<evidence type="ECO:0000313" key="5">
    <source>
        <dbReference type="Proteomes" id="UP000800094"/>
    </source>
</evidence>